<dbReference type="HOGENOM" id="CLU_042663_2_0_6"/>
<keyword evidence="6" id="KW-0175">Coiled coil</keyword>
<dbReference type="InterPro" id="IPR055342">
    <property type="entry name" value="MreC_beta-barrel_core"/>
</dbReference>
<evidence type="ECO:0000256" key="6">
    <source>
        <dbReference type="SAM" id="Coils"/>
    </source>
</evidence>
<feature type="region of interest" description="Disordered" evidence="7">
    <location>
        <begin position="251"/>
        <end position="292"/>
    </location>
</feature>
<reference evidence="9 10" key="1">
    <citation type="journal article" date="2014" name="J Genomics">
        <title>Draft Genome Sequence of the Extremely Halophilic Phototrophic Purple Sulfur Bacterium Halorhodospira halochloris.</title>
        <authorList>
            <person name="Singh K.S."/>
            <person name="Kirksey J."/>
            <person name="Hoff W.D."/>
            <person name="Deole R."/>
        </authorList>
    </citation>
    <scope>NUCLEOTIDE SEQUENCE [LARGE SCALE GENOMIC DNA]</scope>
    <source>
        <strain evidence="9 10">A</strain>
    </source>
</reference>
<dbReference type="PATRIC" id="fig|1354791.3.peg.772"/>
<proteinExistence type="inferred from homology"/>
<sequence>MVVLSLVLMTVDHRHHHLQDVRSWLSSAVYPIQYAADLPVRLSAWAGEQFSTHQSLVAHNRALQEENLLLRSRMLRFEALEAENARLRELLDTAERLQEQVVIAQLLSVDLDPFRQQVVLDKGSRHQVYPGQPLINAAGVVGQILEVHAFNSVALLISDPSHALPVQVNRTGLRTLAVGTGNPERLDLRFIPPSEDIRRGDIISTSGLGGRFPADYPVAQVTRVERPPGESFARVEARPLARLDRSREVLLLWPAQPDQDPDTPSDLAPPEPTEPPPADDADDPDVDEVIHG</sequence>
<gene>
    <name evidence="9" type="ORF">M911_01890</name>
</gene>
<dbReference type="InterPro" id="IPR007221">
    <property type="entry name" value="MreC"/>
</dbReference>
<dbReference type="EMBL" id="CP007268">
    <property type="protein sequence ID" value="AHK78140.1"/>
    <property type="molecule type" value="Genomic_DNA"/>
</dbReference>
<evidence type="ECO:0000256" key="2">
    <source>
        <dbReference type="ARBA" id="ARBA00013855"/>
    </source>
</evidence>
<dbReference type="Gene3D" id="2.40.10.350">
    <property type="entry name" value="Rod shape-determining protein MreC, domain 2"/>
    <property type="match status" value="1"/>
</dbReference>
<evidence type="ECO:0000256" key="4">
    <source>
        <dbReference type="ARBA" id="ARBA00032089"/>
    </source>
</evidence>
<evidence type="ECO:0000256" key="1">
    <source>
        <dbReference type="ARBA" id="ARBA00009369"/>
    </source>
</evidence>
<keyword evidence="10" id="KW-1185">Reference proteome</keyword>
<feature type="coiled-coil region" evidence="6">
    <location>
        <begin position="77"/>
        <end position="107"/>
    </location>
</feature>
<comment type="function">
    <text evidence="5">Involved in formation and maintenance of cell shape.</text>
</comment>
<dbReference type="InterPro" id="IPR042175">
    <property type="entry name" value="Cell/Rod_MreC_2"/>
</dbReference>
<dbReference type="KEGG" id="hhc:M911_01890"/>
<accession>W8L2K0</accession>
<organism evidence="9 10">
    <name type="scientific">Ectothiorhodospira haloalkaliphila</name>
    <dbReference type="NCBI Taxonomy" id="421628"/>
    <lineage>
        <taxon>Bacteria</taxon>
        <taxon>Pseudomonadati</taxon>
        <taxon>Pseudomonadota</taxon>
        <taxon>Gammaproteobacteria</taxon>
        <taxon>Chromatiales</taxon>
        <taxon>Ectothiorhodospiraceae</taxon>
        <taxon>Ectothiorhodospira</taxon>
    </lineage>
</organism>
<feature type="compositionally biased region" description="Pro residues" evidence="7">
    <location>
        <begin position="267"/>
        <end position="276"/>
    </location>
</feature>
<dbReference type="NCBIfam" id="TIGR00219">
    <property type="entry name" value="mreC"/>
    <property type="match status" value="1"/>
</dbReference>
<evidence type="ECO:0000259" key="8">
    <source>
        <dbReference type="Pfam" id="PF04085"/>
    </source>
</evidence>
<feature type="compositionally biased region" description="Acidic residues" evidence="7">
    <location>
        <begin position="277"/>
        <end position="292"/>
    </location>
</feature>
<feature type="domain" description="Rod shape-determining protein MreC beta-barrel core" evidence="8">
    <location>
        <begin position="108"/>
        <end position="253"/>
    </location>
</feature>
<dbReference type="GO" id="GO:0008360">
    <property type="term" value="P:regulation of cell shape"/>
    <property type="evidence" value="ECO:0007669"/>
    <property type="project" value="UniProtKB-KW"/>
</dbReference>
<name>W8L2K0_9GAMM</name>
<evidence type="ECO:0000256" key="7">
    <source>
        <dbReference type="SAM" id="MobiDB-lite"/>
    </source>
</evidence>
<dbReference type="Proteomes" id="UP000019442">
    <property type="component" value="Chromosome"/>
</dbReference>
<dbReference type="InterPro" id="IPR042177">
    <property type="entry name" value="Cell/Rod_1"/>
</dbReference>
<dbReference type="GO" id="GO:0005886">
    <property type="term" value="C:plasma membrane"/>
    <property type="evidence" value="ECO:0007669"/>
    <property type="project" value="TreeGrafter"/>
</dbReference>
<dbReference type="Gene3D" id="2.40.10.340">
    <property type="entry name" value="Rod shape-determining protein MreC, domain 1"/>
    <property type="match status" value="1"/>
</dbReference>
<reference evidence="10" key="2">
    <citation type="submission" date="2014-02" db="EMBL/GenBank/DDBJ databases">
        <title>Draft Genome Sequence of extremely halophilic bacteria Halorhodospira halochloris.</title>
        <authorList>
            <person name="Singh K.S."/>
        </authorList>
    </citation>
    <scope>NUCLEOTIDE SEQUENCE [LARGE SCALE GENOMIC DNA]</scope>
    <source>
        <strain evidence="10">A</strain>
    </source>
</reference>
<dbReference type="PANTHER" id="PTHR34138">
    <property type="entry name" value="CELL SHAPE-DETERMINING PROTEIN MREC"/>
    <property type="match status" value="1"/>
</dbReference>
<dbReference type="AlphaFoldDB" id="W8L2K0"/>
<evidence type="ECO:0000256" key="3">
    <source>
        <dbReference type="ARBA" id="ARBA00022960"/>
    </source>
</evidence>
<keyword evidence="3 5" id="KW-0133">Cell shape</keyword>
<evidence type="ECO:0000256" key="5">
    <source>
        <dbReference type="PIRNR" id="PIRNR038471"/>
    </source>
</evidence>
<dbReference type="PANTHER" id="PTHR34138:SF1">
    <property type="entry name" value="CELL SHAPE-DETERMINING PROTEIN MREC"/>
    <property type="match status" value="1"/>
</dbReference>
<dbReference type="Pfam" id="PF04085">
    <property type="entry name" value="MreC"/>
    <property type="match status" value="1"/>
</dbReference>
<comment type="similarity">
    <text evidence="1 5">Belongs to the MreC family.</text>
</comment>
<protein>
    <recommendedName>
        <fullName evidence="2 5">Cell shape-determining protein MreC</fullName>
    </recommendedName>
    <alternativeName>
        <fullName evidence="4 5">Cell shape protein MreC</fullName>
    </alternativeName>
</protein>
<dbReference type="PIRSF" id="PIRSF038471">
    <property type="entry name" value="MreC"/>
    <property type="match status" value="1"/>
</dbReference>
<evidence type="ECO:0000313" key="10">
    <source>
        <dbReference type="Proteomes" id="UP000019442"/>
    </source>
</evidence>
<evidence type="ECO:0000313" key="9">
    <source>
        <dbReference type="EMBL" id="AHK78140.1"/>
    </source>
</evidence>